<reference evidence="2" key="1">
    <citation type="submission" date="1999-07" db="EMBL/GenBank/DDBJ databases">
        <authorList>
            <person name="Genoscope"/>
        </authorList>
    </citation>
    <scope>NUCLEOTIDE SEQUENCE</scope>
    <source>
        <strain evidence="2">Orsay</strain>
    </source>
</reference>
<dbReference type="InterPro" id="IPR036388">
    <property type="entry name" value="WH-like_DNA-bd_sf"/>
</dbReference>
<dbReference type="PANTHER" id="PTHR37318:SF1">
    <property type="entry name" value="BSL7504 PROTEIN"/>
    <property type="match status" value="1"/>
</dbReference>
<dbReference type="Pfam" id="PF13601">
    <property type="entry name" value="HTH_34"/>
    <property type="match status" value="1"/>
</dbReference>
<dbReference type="RefSeq" id="WP_010868047.1">
    <property type="nucleotide sequence ID" value="NC_000868.1"/>
</dbReference>
<dbReference type="HOGENOM" id="CLU_142189_1_1_2"/>
<dbReference type="EMBL" id="HE613800">
    <property type="protein sequence ID" value="CCE70332.1"/>
    <property type="molecule type" value="Genomic_DNA"/>
</dbReference>
<reference evidence="3 5" key="5">
    <citation type="journal article" date="2012" name="Curr. Microbiol.">
        <title>Re-annotation of two hyperthermophilic archaea Pyrococcus abyssi GE5 and Pyrococcus furiosus DSM 3638.</title>
        <authorList>
            <person name="Gao J."/>
            <person name="Wang J."/>
        </authorList>
    </citation>
    <scope>GENOME REANNOTATION</scope>
    <source>
        <strain evidence="3">GE5</strain>
        <strain evidence="5">GE5 / Orsay</strain>
    </source>
</reference>
<dbReference type="InterPro" id="IPR027395">
    <property type="entry name" value="WH_DNA-bd_dom"/>
</dbReference>
<reference evidence="2" key="2">
    <citation type="journal article" date="2000" name="J. Mol. Biol.">
        <title>Archaeal homologs of eukaryotic methylation guide small nucleolar RNAs: lessons from the Pyrococcus genomes.</title>
        <authorList>
            <person name="Gaspin C."/>
            <person name="Cavaille J."/>
            <person name="Erauso G."/>
        </authorList>
    </citation>
    <scope>NUCLEOTIDE SEQUENCE</scope>
    <source>
        <strain evidence="2">Orsay</strain>
    </source>
</reference>
<dbReference type="CDD" id="cd00090">
    <property type="entry name" value="HTH_ARSR"/>
    <property type="match status" value="1"/>
</dbReference>
<dbReference type="Proteomes" id="UP000000810">
    <property type="component" value="Chromosome"/>
</dbReference>
<evidence type="ECO:0000259" key="1">
    <source>
        <dbReference type="SMART" id="SM00418"/>
    </source>
</evidence>
<dbReference type="AlphaFoldDB" id="Q9V067"/>
<evidence type="ECO:0000313" key="4">
    <source>
        <dbReference type="Proteomes" id="UP000000810"/>
    </source>
</evidence>
<keyword evidence="4" id="KW-1185">Reference proteome</keyword>
<protein>
    <submittedName>
        <fullName evidence="2 3">Transcriptional regulator</fullName>
    </submittedName>
</protein>
<dbReference type="InterPro" id="IPR036390">
    <property type="entry name" value="WH_DNA-bd_sf"/>
</dbReference>
<evidence type="ECO:0000313" key="5">
    <source>
        <dbReference type="Proteomes" id="UP000009139"/>
    </source>
</evidence>
<organism evidence="2 4">
    <name type="scientific">Pyrococcus abyssi (strain GE5 / Orsay)</name>
    <dbReference type="NCBI Taxonomy" id="272844"/>
    <lineage>
        <taxon>Archaea</taxon>
        <taxon>Methanobacteriati</taxon>
        <taxon>Methanobacteriota</taxon>
        <taxon>Thermococci</taxon>
        <taxon>Thermococcales</taxon>
        <taxon>Thermococcaceae</taxon>
        <taxon>Pyrococcus</taxon>
    </lineage>
</organism>
<reference evidence="2" key="3">
    <citation type="journal article" date="2001" name="Genome Res.">
        <title>Genome evolution at the genus level: comparison of three complete genomes of hyperthermophilic archaea.</title>
        <authorList>
            <person name="Lecompte O."/>
            <person name="Ripp R."/>
            <person name="Puzos-Barbe V."/>
            <person name="Duprat S."/>
            <person name="Heilig R."/>
            <person name="Dietrich J."/>
            <person name="Thierry J.C."/>
            <person name="Poch O."/>
        </authorList>
    </citation>
    <scope>NUCLEOTIDE SEQUENCE</scope>
    <source>
        <strain evidence="2">Orsay</strain>
    </source>
</reference>
<dbReference type="EMBL" id="AJ248285">
    <property type="protein sequence ID" value="CAB49838.1"/>
    <property type="molecule type" value="Genomic_DNA"/>
</dbReference>
<dbReference type="GO" id="GO:0003700">
    <property type="term" value="F:DNA-binding transcription factor activity"/>
    <property type="evidence" value="ECO:0007669"/>
    <property type="project" value="InterPro"/>
</dbReference>
<dbReference type="eggNOG" id="arCOG00732">
    <property type="taxonomic scope" value="Archaea"/>
</dbReference>
<dbReference type="PANTHER" id="PTHR37318">
    <property type="entry name" value="BSL7504 PROTEIN"/>
    <property type="match status" value="1"/>
</dbReference>
<dbReference type="SMART" id="SM00418">
    <property type="entry name" value="HTH_ARSR"/>
    <property type="match status" value="1"/>
</dbReference>
<name>Q9V067_PYRAB</name>
<evidence type="ECO:0000313" key="2">
    <source>
        <dbReference type="EMBL" id="CAB49838.1"/>
    </source>
</evidence>
<dbReference type="PIR" id="E75140">
    <property type="entry name" value="E75140"/>
</dbReference>
<dbReference type="KEGG" id="pab:PAB0619"/>
<accession>Q9V067</accession>
<proteinExistence type="predicted"/>
<dbReference type="Gene3D" id="1.10.10.10">
    <property type="entry name" value="Winged helix-like DNA-binding domain superfamily/Winged helix DNA-binding domain"/>
    <property type="match status" value="1"/>
</dbReference>
<dbReference type="InterPro" id="IPR001845">
    <property type="entry name" value="HTH_ArsR_DNA-bd_dom"/>
</dbReference>
<sequence>MEELKQLMKSHILGNPVRLGIMVFLLSRRKATFSQIQKVLDLTPGNLKSHLNVLEKDKLIKTYKVIADRPRTVVEITDKGIQETRKFLKMLKGIIDSIEF</sequence>
<gene>
    <name evidence="2" type="ordered locus">PAB0619</name>
</gene>
<dbReference type="PATRIC" id="fig|272844.11.peg.978"/>
<dbReference type="OrthoDB" id="65295at2157"/>
<dbReference type="STRING" id="272844.PAB0619"/>
<feature type="domain" description="HTH arsR-type" evidence="1">
    <location>
        <begin position="8"/>
        <end position="96"/>
    </location>
</feature>
<reference evidence="2 4" key="4">
    <citation type="journal article" date="2003" name="Mol. Microbiol.">
        <title>An integrated analysis of the genome of the hyperthermophilic archaeon Pyrococcus abyssi.</title>
        <authorList>
            <person name="Cohen G."/>
            <person name="Barbe V."/>
            <person name="Flament D."/>
            <person name="Galperin M."/>
            <person name="Heilig R."/>
            <person name="Ripp R."/>
            <person name="Lecompte O."/>
            <person name="Prieur D."/>
            <person name="Poch O."/>
            <person name="Quellerou J."/>
            <person name="Thierry J.C."/>
            <person name="Van der Oost J."/>
            <person name="Weissenbach J."/>
            <person name="Zivanovic Y."/>
            <person name="Forterre P."/>
        </authorList>
    </citation>
    <scope>NUCLEOTIDE SEQUENCE [LARGE SCALE GENOMIC DNA]</scope>
    <source>
        <strain evidence="4">GE5 / Orsay</strain>
        <strain evidence="2">Orsay</strain>
    </source>
</reference>
<dbReference type="InterPro" id="IPR011991">
    <property type="entry name" value="ArsR-like_HTH"/>
</dbReference>
<dbReference type="Proteomes" id="UP000009139">
    <property type="component" value="Chromosome"/>
</dbReference>
<evidence type="ECO:0000313" key="3">
    <source>
        <dbReference type="EMBL" id="CCE70332.1"/>
    </source>
</evidence>
<dbReference type="SUPFAM" id="SSF46785">
    <property type="entry name" value="Winged helix' DNA-binding domain"/>
    <property type="match status" value="1"/>
</dbReference>